<dbReference type="SMART" id="SM00285">
    <property type="entry name" value="PBD"/>
    <property type="match status" value="1"/>
</dbReference>
<feature type="binding site" evidence="11">
    <location>
        <position position="859"/>
    </location>
    <ligand>
        <name>ATP</name>
        <dbReference type="ChEBI" id="CHEBI:30616"/>
    </ligand>
</feature>
<dbReference type="Gene3D" id="3.30.200.20">
    <property type="entry name" value="Phosphorylase Kinase, domain 1"/>
    <property type="match status" value="1"/>
</dbReference>
<keyword evidence="3" id="KW-0589">Pheromone response</keyword>
<comment type="similarity">
    <text evidence="1">Belongs to the protein kinase superfamily. STE Ser/Thr protein kinase family. STE20 subfamily.</text>
</comment>
<dbReference type="GO" id="GO:0106310">
    <property type="term" value="F:protein serine kinase activity"/>
    <property type="evidence" value="ECO:0007669"/>
    <property type="project" value="RHEA"/>
</dbReference>
<evidence type="ECO:0000313" key="16">
    <source>
        <dbReference type="EMBL" id="POR36611.1"/>
    </source>
</evidence>
<dbReference type="PROSITE" id="PS00107">
    <property type="entry name" value="PROTEIN_KINASE_ATP"/>
    <property type="match status" value="1"/>
</dbReference>
<comment type="catalytic activity">
    <reaction evidence="9">
        <text>L-threonyl-[protein] + ATP = O-phospho-L-threonyl-[protein] + ADP + H(+)</text>
        <dbReference type="Rhea" id="RHEA:46608"/>
        <dbReference type="Rhea" id="RHEA-COMP:11060"/>
        <dbReference type="Rhea" id="RHEA-COMP:11605"/>
        <dbReference type="ChEBI" id="CHEBI:15378"/>
        <dbReference type="ChEBI" id="CHEBI:30013"/>
        <dbReference type="ChEBI" id="CHEBI:30616"/>
        <dbReference type="ChEBI" id="CHEBI:61977"/>
        <dbReference type="ChEBI" id="CHEBI:456216"/>
        <dbReference type="EC" id="2.7.11.1"/>
    </reaction>
</comment>
<feature type="domain" description="CRIB" evidence="15">
    <location>
        <begin position="269"/>
        <end position="282"/>
    </location>
</feature>
<dbReference type="EMBL" id="PKSG01000312">
    <property type="protein sequence ID" value="POR36611.1"/>
    <property type="molecule type" value="Genomic_DNA"/>
</dbReference>
<dbReference type="SUPFAM" id="SSF56112">
    <property type="entry name" value="Protein kinase-like (PK-like)"/>
    <property type="match status" value="2"/>
</dbReference>
<dbReference type="OrthoDB" id="248923at2759"/>
<gene>
    <name evidence="16" type="ORF">TPAR_03193</name>
</gene>
<keyword evidence="17" id="KW-1185">Reference proteome</keyword>
<dbReference type="Proteomes" id="UP000237481">
    <property type="component" value="Unassembled WGS sequence"/>
</dbReference>
<evidence type="ECO:0000259" key="14">
    <source>
        <dbReference type="PROSITE" id="PS50011"/>
    </source>
</evidence>
<dbReference type="Gene3D" id="3.90.810.10">
    <property type="entry name" value="CRIB domain"/>
    <property type="match status" value="1"/>
</dbReference>
<evidence type="ECO:0000256" key="1">
    <source>
        <dbReference type="ARBA" id="ARBA00008874"/>
    </source>
</evidence>
<keyword evidence="8 11" id="KW-0067">ATP-binding</keyword>
<evidence type="ECO:0000256" key="6">
    <source>
        <dbReference type="ARBA" id="ARBA00022741"/>
    </source>
</evidence>
<dbReference type="InterPro" id="IPR001849">
    <property type="entry name" value="PH_domain"/>
</dbReference>
<dbReference type="PROSITE" id="PS00108">
    <property type="entry name" value="PROTEIN_KINASE_ST"/>
    <property type="match status" value="2"/>
</dbReference>
<organism evidence="16 17">
    <name type="scientific">Tolypocladium paradoxum</name>
    <dbReference type="NCBI Taxonomy" id="94208"/>
    <lineage>
        <taxon>Eukaryota</taxon>
        <taxon>Fungi</taxon>
        <taxon>Dikarya</taxon>
        <taxon>Ascomycota</taxon>
        <taxon>Pezizomycotina</taxon>
        <taxon>Sordariomycetes</taxon>
        <taxon>Hypocreomycetidae</taxon>
        <taxon>Hypocreales</taxon>
        <taxon>Ophiocordycipitaceae</taxon>
        <taxon>Tolypocladium</taxon>
    </lineage>
</organism>
<keyword evidence="4 16" id="KW-0723">Serine/threonine-protein kinase</keyword>
<evidence type="ECO:0000313" key="17">
    <source>
        <dbReference type="Proteomes" id="UP000237481"/>
    </source>
</evidence>
<dbReference type="InterPro" id="IPR011993">
    <property type="entry name" value="PH-like_dom_sf"/>
</dbReference>
<dbReference type="GO" id="GO:0019236">
    <property type="term" value="P:response to pheromone"/>
    <property type="evidence" value="ECO:0007669"/>
    <property type="project" value="UniProtKB-KW"/>
</dbReference>
<dbReference type="InterPro" id="IPR051931">
    <property type="entry name" value="PAK3-like"/>
</dbReference>
<dbReference type="PANTHER" id="PTHR45832">
    <property type="entry name" value="SERINE/THREONINE-PROTEIN KINASE SAMKA-RELATED-RELATED"/>
    <property type="match status" value="1"/>
</dbReference>
<dbReference type="GO" id="GO:0005524">
    <property type="term" value="F:ATP binding"/>
    <property type="evidence" value="ECO:0007669"/>
    <property type="project" value="UniProtKB-UniRule"/>
</dbReference>
<dbReference type="PROSITE" id="PS50011">
    <property type="entry name" value="PROTEIN_KINASE_DOM"/>
    <property type="match status" value="1"/>
</dbReference>
<keyword evidence="6 11" id="KW-0547">Nucleotide-binding</keyword>
<evidence type="ECO:0000256" key="12">
    <source>
        <dbReference type="SAM" id="MobiDB-lite"/>
    </source>
</evidence>
<dbReference type="SUPFAM" id="SSF50729">
    <property type="entry name" value="PH domain-like"/>
    <property type="match status" value="1"/>
</dbReference>
<dbReference type="STRING" id="94208.A0A2S4L2E3"/>
<keyword evidence="5" id="KW-0808">Transferase</keyword>
<dbReference type="Pfam" id="PF00069">
    <property type="entry name" value="Pkinase"/>
    <property type="match status" value="2"/>
</dbReference>
<dbReference type="Gene3D" id="1.10.510.10">
    <property type="entry name" value="Transferase(Phosphotransferase) domain 1"/>
    <property type="match status" value="2"/>
</dbReference>
<evidence type="ECO:0000256" key="7">
    <source>
        <dbReference type="ARBA" id="ARBA00022777"/>
    </source>
</evidence>
<evidence type="ECO:0000259" key="13">
    <source>
        <dbReference type="PROSITE" id="PS50003"/>
    </source>
</evidence>
<dbReference type="Pfam" id="PF00786">
    <property type="entry name" value="PBD"/>
    <property type="match status" value="1"/>
</dbReference>
<evidence type="ECO:0000259" key="15">
    <source>
        <dbReference type="PROSITE" id="PS50108"/>
    </source>
</evidence>
<evidence type="ECO:0000256" key="11">
    <source>
        <dbReference type="PROSITE-ProRule" id="PRU10141"/>
    </source>
</evidence>
<sequence>MNCPLHKAGGFPACFCSVLEPHPEPPPPRPQFAEQTPGYACSLQRSSLQSSATLRDSWLSAETCLLERISPEHCPPAFAHARSRDISSSFCFMARPCQPRQFMNPGPAPRPPFGHARPHKPPTNLAITTTSTYTGSTVPLPVARRKHNNASGFESAPSRKRGWAAVREGGFLQSWKQRHLVMRKEWLDFSKAEGEKPAYTLFLRDVVTIERVETATPTFEIKRKLDGPSTSPGEKDGQTRTLQIKTKTEDELYTWIDFIYNACPGLGGVSNPTNFSHAVHVGFNPVTRDFVGLPPEWMTLLSASAITKEDYARNPQAVIEAVDFYSDLTKRTENPDEYLALSPTHVREELVEQDARPQRPGAYEQTQEEWPPVVKPPAQTPKVRLRRVEGIQALRHPPPPPPPKAVEAVQQPPPLRVQKPEQPPQVPPASLPEETPDTKQRELAETKVAEAGVTAIAVPSKRRQAIRNLTTSEAEIIAKLQAVVSKGDPNLSYSRQKKIGQGASGSVYVAKIKDTAVGIARDILTRQGGTTRVAIKEMHLARQPRKELLVDEIMIMKDSRHPNIINFLDAFLLNDNRQLWVVMDYMDGGALIGIIDNNPSISEQQIATICRETCKGLHHLHAQGIVHRDIKSDNVLLDKNGNVKITDFGFCARLTDRRSKRATTVGTTYWMAPEVVKQNKYGTKIDVWSLGIMTIEMVEMQPPYMDEEPMRALYLIATTKTGPPLRDPGKLSRPLREFLSEAAHPPEGISPFVSILSPPLALPVVVLEAHGVAAKVRGTNAAGVVAFVFGAPIDAVDYSGTKEKAIEDARKTQASIVEQCNAAGKEPPPYELAELIGKGSFGRVYKAAGTKSGQLVAVKIISIEEGDSLHPGGADTFSDILNEVNALKLLNHSGAKNINAIIDTFLVGQSVWMITEYCAGGSVATLMKPTGGLAEKWVIPILREVAEALRWVHGQGIIHRDVKCANVLITEVGEVQLCDFGVAGIIETKFDKRSTVTGTLHWMAPELFDSSISYGVEVDIWAFGSMAYEVASGFPPNATSLLDMANFGSYLRRNCPRLEGDQYSSQLKDLVAYCMVPDPTQRPNIEQVQRHPYILNTANGYRTASLSKLVSAYKLWEVQGGSRQSLFSAGGAQGPVNDYSPSSLNDWDFGTVDGSNHEFADSDARAVYEVYGPCVGFPEQASRPQTRRRRPNIRPLIAPLEQAFDPSVIANYEDNARIFYGRQAPPPATDIPIQGDSENLTARESLIDLDAALDGSELSQFADLGTIRPGASLPSDLTDLDRRQTRDWTFPVMAMEPASVSLDSPRPPPSNDDILTRDGPAGQEVADVQLNRASALSLIDLDASLLGEVEDTTRPSSAGSDSVLTGSDVWNSPFDLEPHALETDSFPSTNREPSVYVPDDIGFREPPIHVSDGSPLLRQRELVDVLAVRCHVAPEPAVEAHSPECSNSVPSLPPPPSANVMLGISSPNELKGELRRTISSLNEHLHFAAGTLAVLPVRRVA</sequence>
<dbReference type="PROSITE" id="PS50108">
    <property type="entry name" value="CRIB"/>
    <property type="match status" value="1"/>
</dbReference>
<evidence type="ECO:0000256" key="3">
    <source>
        <dbReference type="ARBA" id="ARBA00022507"/>
    </source>
</evidence>
<feature type="region of interest" description="Disordered" evidence="12">
    <location>
        <begin position="415"/>
        <end position="441"/>
    </location>
</feature>
<comment type="caution">
    <text evidence="16">The sequence shown here is derived from an EMBL/GenBank/DDBJ whole genome shotgun (WGS) entry which is preliminary data.</text>
</comment>
<comment type="catalytic activity">
    <reaction evidence="10">
        <text>L-seryl-[protein] + ATP = O-phospho-L-seryl-[protein] + ADP + H(+)</text>
        <dbReference type="Rhea" id="RHEA:17989"/>
        <dbReference type="Rhea" id="RHEA-COMP:9863"/>
        <dbReference type="Rhea" id="RHEA-COMP:11604"/>
        <dbReference type="ChEBI" id="CHEBI:15378"/>
        <dbReference type="ChEBI" id="CHEBI:29999"/>
        <dbReference type="ChEBI" id="CHEBI:30616"/>
        <dbReference type="ChEBI" id="CHEBI:83421"/>
        <dbReference type="ChEBI" id="CHEBI:456216"/>
        <dbReference type="EC" id="2.7.11.1"/>
    </reaction>
</comment>
<dbReference type="FunFam" id="3.30.200.20:FF:000705">
    <property type="entry name" value="Non-specific serine/threonine protein kinase"/>
    <property type="match status" value="1"/>
</dbReference>
<dbReference type="SMART" id="SM00233">
    <property type="entry name" value="PH"/>
    <property type="match status" value="1"/>
</dbReference>
<dbReference type="SMART" id="SM00220">
    <property type="entry name" value="S_TKc"/>
    <property type="match status" value="2"/>
</dbReference>
<dbReference type="FunFam" id="3.90.810.10:FF:000005">
    <property type="entry name" value="Non-specific serine/threonine protein kinase"/>
    <property type="match status" value="1"/>
</dbReference>
<evidence type="ECO:0000256" key="2">
    <source>
        <dbReference type="ARBA" id="ARBA00012513"/>
    </source>
</evidence>
<evidence type="ECO:0000256" key="9">
    <source>
        <dbReference type="ARBA" id="ARBA00047899"/>
    </source>
</evidence>
<dbReference type="InterPro" id="IPR017441">
    <property type="entry name" value="Protein_kinase_ATP_BS"/>
</dbReference>
<dbReference type="InterPro" id="IPR000095">
    <property type="entry name" value="CRIB_dom"/>
</dbReference>
<dbReference type="GO" id="GO:0004674">
    <property type="term" value="F:protein serine/threonine kinase activity"/>
    <property type="evidence" value="ECO:0007669"/>
    <property type="project" value="UniProtKB-KW"/>
</dbReference>
<proteinExistence type="inferred from homology"/>
<evidence type="ECO:0000256" key="8">
    <source>
        <dbReference type="ARBA" id="ARBA00022840"/>
    </source>
</evidence>
<evidence type="ECO:0000256" key="5">
    <source>
        <dbReference type="ARBA" id="ARBA00022679"/>
    </source>
</evidence>
<feature type="compositionally biased region" description="Pro residues" evidence="12">
    <location>
        <begin position="415"/>
        <end position="430"/>
    </location>
</feature>
<dbReference type="InterPro" id="IPR008271">
    <property type="entry name" value="Ser/Thr_kinase_AS"/>
</dbReference>
<dbReference type="InterPro" id="IPR033923">
    <property type="entry name" value="PAK_BD"/>
</dbReference>
<dbReference type="CDD" id="cd01093">
    <property type="entry name" value="CRIB_PAK_like"/>
    <property type="match status" value="1"/>
</dbReference>
<evidence type="ECO:0000256" key="10">
    <source>
        <dbReference type="ARBA" id="ARBA00048679"/>
    </source>
</evidence>
<dbReference type="PANTHER" id="PTHR45832:SF22">
    <property type="entry name" value="SERINE_THREONINE-PROTEIN KINASE SAMKA-RELATED"/>
    <property type="match status" value="1"/>
</dbReference>
<accession>A0A2S4L2E3</accession>
<dbReference type="InterPro" id="IPR011009">
    <property type="entry name" value="Kinase-like_dom_sf"/>
</dbReference>
<name>A0A2S4L2E3_9HYPO</name>
<keyword evidence="7 16" id="KW-0418">Kinase</keyword>
<dbReference type="Gene3D" id="2.30.29.30">
    <property type="entry name" value="Pleckstrin-homology domain (PH domain)/Phosphotyrosine-binding domain (PTB)"/>
    <property type="match status" value="1"/>
</dbReference>
<feature type="domain" description="PH" evidence="13">
    <location>
        <begin position="157"/>
        <end position="264"/>
    </location>
</feature>
<feature type="compositionally biased region" description="Basic and acidic residues" evidence="12">
    <location>
        <begin position="345"/>
        <end position="357"/>
    </location>
</feature>
<dbReference type="InterPro" id="IPR036936">
    <property type="entry name" value="CRIB_dom_sf"/>
</dbReference>
<dbReference type="FunFam" id="1.10.510.10:FF:000670">
    <property type="entry name" value="Serine/threonin protein kinase, putative"/>
    <property type="match status" value="1"/>
</dbReference>
<evidence type="ECO:0000256" key="4">
    <source>
        <dbReference type="ARBA" id="ARBA00022527"/>
    </source>
</evidence>
<feature type="domain" description="Protein kinase" evidence="14">
    <location>
        <begin position="493"/>
        <end position="1094"/>
    </location>
</feature>
<feature type="region of interest" description="Disordered" evidence="12">
    <location>
        <begin position="342"/>
        <end position="382"/>
    </location>
</feature>
<dbReference type="EC" id="2.7.11.1" evidence="2"/>
<dbReference type="PROSITE" id="PS50003">
    <property type="entry name" value="PH_DOMAIN"/>
    <property type="match status" value="1"/>
</dbReference>
<reference evidence="16 17" key="1">
    <citation type="submission" date="2018-01" db="EMBL/GenBank/DDBJ databases">
        <title>Harnessing the power of phylogenomics to disentangle the directionality and signatures of interkingdom host jumping in the parasitic fungal genus Tolypocladium.</title>
        <authorList>
            <person name="Quandt C.A."/>
            <person name="Patterson W."/>
            <person name="Spatafora J.W."/>
        </authorList>
    </citation>
    <scope>NUCLEOTIDE SEQUENCE [LARGE SCALE GENOMIC DNA]</scope>
    <source>
        <strain evidence="16 17">NRBC 100945</strain>
    </source>
</reference>
<protein>
    <recommendedName>
        <fullName evidence="2">non-specific serine/threonine protein kinase</fullName>
        <ecNumber evidence="2">2.7.11.1</ecNumber>
    </recommendedName>
</protein>
<dbReference type="InterPro" id="IPR000719">
    <property type="entry name" value="Prot_kinase_dom"/>
</dbReference>